<dbReference type="Pfam" id="PF00145">
    <property type="entry name" value="DNA_methylase"/>
    <property type="match status" value="1"/>
</dbReference>
<dbReference type="AlphaFoldDB" id="A0A8J3W6D6"/>
<dbReference type="GO" id="GO:0032259">
    <property type="term" value="P:methylation"/>
    <property type="evidence" value="ECO:0007669"/>
    <property type="project" value="UniProtKB-KW"/>
</dbReference>
<evidence type="ECO:0000256" key="2">
    <source>
        <dbReference type="ARBA" id="ARBA00022679"/>
    </source>
</evidence>
<evidence type="ECO:0000256" key="1">
    <source>
        <dbReference type="ARBA" id="ARBA00022603"/>
    </source>
</evidence>
<accession>A0A8J3W6D6</accession>
<dbReference type="Gene3D" id="3.40.50.150">
    <property type="entry name" value="Vaccinia Virus protein VP39"/>
    <property type="match status" value="1"/>
</dbReference>
<evidence type="ECO:0000256" key="3">
    <source>
        <dbReference type="ARBA" id="ARBA00022747"/>
    </source>
</evidence>
<dbReference type="GO" id="GO:0009307">
    <property type="term" value="P:DNA restriction-modification system"/>
    <property type="evidence" value="ECO:0007669"/>
    <property type="project" value="UniProtKB-KW"/>
</dbReference>
<name>A0A8J3W6D6_9ACTN</name>
<keyword evidence="5" id="KW-1185">Reference proteome</keyword>
<dbReference type="GO" id="GO:0008168">
    <property type="term" value="F:methyltransferase activity"/>
    <property type="evidence" value="ECO:0007669"/>
    <property type="project" value="UniProtKB-KW"/>
</dbReference>
<organism evidence="4 5">
    <name type="scientific">Planobispora longispora</name>
    <dbReference type="NCBI Taxonomy" id="28887"/>
    <lineage>
        <taxon>Bacteria</taxon>
        <taxon>Bacillati</taxon>
        <taxon>Actinomycetota</taxon>
        <taxon>Actinomycetes</taxon>
        <taxon>Streptosporangiales</taxon>
        <taxon>Streptosporangiaceae</taxon>
        <taxon>Planobispora</taxon>
    </lineage>
</organism>
<evidence type="ECO:0000313" key="5">
    <source>
        <dbReference type="Proteomes" id="UP000616724"/>
    </source>
</evidence>
<keyword evidence="3" id="KW-0680">Restriction system</keyword>
<evidence type="ECO:0008006" key="6">
    <source>
        <dbReference type="Google" id="ProtNLM"/>
    </source>
</evidence>
<dbReference type="SUPFAM" id="SSF53335">
    <property type="entry name" value="S-adenosyl-L-methionine-dependent methyltransferases"/>
    <property type="match status" value="1"/>
</dbReference>
<comment type="caution">
    <text evidence="4">The sequence shown here is derived from an EMBL/GenBank/DDBJ whole genome shotgun (WGS) entry which is preliminary data.</text>
</comment>
<protein>
    <recommendedName>
        <fullName evidence="6">DNA (cytosine-5-)-methyltransferase</fullName>
    </recommendedName>
</protein>
<sequence length="62" mass="6526">MAVVAESAYSFVRSWMQKAGVPANWELVGEKTARCRQAGKAFPPPVAAAVGREIAAVLLAVP</sequence>
<dbReference type="InterPro" id="IPR029063">
    <property type="entry name" value="SAM-dependent_MTases_sf"/>
</dbReference>
<keyword evidence="2" id="KW-0808">Transferase</keyword>
<proteinExistence type="predicted"/>
<gene>
    <name evidence="4" type="ORF">Plo01_48080</name>
</gene>
<dbReference type="InterPro" id="IPR001525">
    <property type="entry name" value="C5_MeTfrase"/>
</dbReference>
<reference evidence="4 5" key="1">
    <citation type="submission" date="2021-01" db="EMBL/GenBank/DDBJ databases">
        <title>Whole genome shotgun sequence of Planobispora longispora NBRC 13918.</title>
        <authorList>
            <person name="Komaki H."/>
            <person name="Tamura T."/>
        </authorList>
    </citation>
    <scope>NUCLEOTIDE SEQUENCE [LARGE SCALE GENOMIC DNA]</scope>
    <source>
        <strain evidence="4 5">NBRC 13918</strain>
    </source>
</reference>
<dbReference type="Proteomes" id="UP000616724">
    <property type="component" value="Unassembled WGS sequence"/>
</dbReference>
<keyword evidence="1" id="KW-0489">Methyltransferase</keyword>
<dbReference type="EMBL" id="BOOH01000039">
    <property type="protein sequence ID" value="GIH78379.1"/>
    <property type="molecule type" value="Genomic_DNA"/>
</dbReference>
<evidence type="ECO:0000313" key="4">
    <source>
        <dbReference type="EMBL" id="GIH78379.1"/>
    </source>
</evidence>